<keyword evidence="2 6" id="KW-0812">Transmembrane</keyword>
<feature type="transmembrane region" description="Helical" evidence="6">
    <location>
        <begin position="287"/>
        <end position="306"/>
    </location>
</feature>
<feature type="transmembrane region" description="Helical" evidence="6">
    <location>
        <begin position="344"/>
        <end position="361"/>
    </location>
</feature>
<dbReference type="PANTHER" id="PTHR43066:SF5">
    <property type="entry name" value="RHOMBOID-LIKE PROTEIN 11, CHLOROPLASTIC-RELATED"/>
    <property type="match status" value="1"/>
</dbReference>
<dbReference type="Gene3D" id="1.20.1540.10">
    <property type="entry name" value="Rhomboid-like"/>
    <property type="match status" value="1"/>
</dbReference>
<evidence type="ECO:0000313" key="9">
    <source>
        <dbReference type="Proteomes" id="UP001296873"/>
    </source>
</evidence>
<dbReference type="Pfam" id="PF01694">
    <property type="entry name" value="Rhomboid"/>
    <property type="match status" value="1"/>
</dbReference>
<dbReference type="PANTHER" id="PTHR43066">
    <property type="entry name" value="RHOMBOID-RELATED PROTEIN"/>
    <property type="match status" value="1"/>
</dbReference>
<evidence type="ECO:0000256" key="6">
    <source>
        <dbReference type="SAM" id="Phobius"/>
    </source>
</evidence>
<gene>
    <name evidence="8" type="ORF">CKO28_11865</name>
</gene>
<evidence type="ECO:0000256" key="4">
    <source>
        <dbReference type="ARBA" id="ARBA00023136"/>
    </source>
</evidence>
<feature type="transmembrane region" description="Helical" evidence="6">
    <location>
        <begin position="312"/>
        <end position="332"/>
    </location>
</feature>
<name>A0ABS1DE90_9PROT</name>
<sequence>MSDRMGRAWLRAFGREHDRPGWRRHPRPCDSGSALGQPARDRPSGAPARTVGDRMSEGVEVSRCRDRMEARSQALVLVAVGIPCQLHEDFEGVSLLVHEDDVLRARFELDSYREENRRAPLVSTAQRLGLLTQPTAEDAASGERVLPSPPLMGVIGYALVLLAGFGAQNRRPLGLDWTQLGAVDAGQILDGAVWRAATGLTLHADLGHLLGNLVFGAVCGMLVGRQFGTGLGWLALVLAGTLGNLLNVLFQDASHVAVGASTAVFGGLGFLAGAAQTARELRWRQGLRRWSPVAAGIMLVAFLGVGGERTDVGGHVAGFVAGVGLGLAAAYLPERLRTSRRGQLACALGAVGIPAAAWLAALA</sequence>
<keyword evidence="3 6" id="KW-1133">Transmembrane helix</keyword>
<feature type="region of interest" description="Disordered" evidence="5">
    <location>
        <begin position="18"/>
        <end position="57"/>
    </location>
</feature>
<proteinExistence type="predicted"/>
<feature type="transmembrane region" description="Helical" evidence="6">
    <location>
        <begin position="206"/>
        <end position="224"/>
    </location>
</feature>
<dbReference type="InterPro" id="IPR035952">
    <property type="entry name" value="Rhomboid-like_sf"/>
</dbReference>
<feature type="transmembrane region" description="Helical" evidence="6">
    <location>
        <begin position="256"/>
        <end position="275"/>
    </location>
</feature>
<evidence type="ECO:0000256" key="1">
    <source>
        <dbReference type="ARBA" id="ARBA00004141"/>
    </source>
</evidence>
<feature type="domain" description="Peptidase S54 rhomboid" evidence="7">
    <location>
        <begin position="191"/>
        <end position="328"/>
    </location>
</feature>
<protein>
    <recommendedName>
        <fullName evidence="7">Peptidase S54 rhomboid domain-containing protein</fullName>
    </recommendedName>
</protein>
<evidence type="ECO:0000256" key="3">
    <source>
        <dbReference type="ARBA" id="ARBA00022989"/>
    </source>
</evidence>
<dbReference type="SUPFAM" id="SSF144091">
    <property type="entry name" value="Rhomboid-like"/>
    <property type="match status" value="1"/>
</dbReference>
<evidence type="ECO:0000259" key="7">
    <source>
        <dbReference type="Pfam" id="PF01694"/>
    </source>
</evidence>
<keyword evidence="9" id="KW-1185">Reference proteome</keyword>
<evidence type="ECO:0000256" key="5">
    <source>
        <dbReference type="SAM" id="MobiDB-lite"/>
    </source>
</evidence>
<dbReference type="InterPro" id="IPR022764">
    <property type="entry name" value="Peptidase_S54_rhomboid_dom"/>
</dbReference>
<keyword evidence="4 6" id="KW-0472">Membrane</keyword>
<dbReference type="EMBL" id="NRRL01000029">
    <property type="protein sequence ID" value="MBK1668725.1"/>
    <property type="molecule type" value="Genomic_DNA"/>
</dbReference>
<accession>A0ABS1DE90</accession>
<comment type="subcellular location">
    <subcellularLocation>
        <location evidence="1">Membrane</location>
        <topology evidence="1">Multi-pass membrane protein</topology>
    </subcellularLocation>
</comment>
<comment type="caution">
    <text evidence="8">The sequence shown here is derived from an EMBL/GenBank/DDBJ whole genome shotgun (WGS) entry which is preliminary data.</text>
</comment>
<reference evidence="8 9" key="1">
    <citation type="journal article" date="2020" name="Microorganisms">
        <title>Osmotic Adaptation and Compatible Solute Biosynthesis of Phototrophic Bacteria as Revealed from Genome Analyses.</title>
        <authorList>
            <person name="Imhoff J.F."/>
            <person name="Rahn T."/>
            <person name="Kunzel S."/>
            <person name="Keller A."/>
            <person name="Neulinger S.C."/>
        </authorList>
    </citation>
    <scope>NUCLEOTIDE SEQUENCE [LARGE SCALE GENOMIC DNA]</scope>
    <source>
        <strain evidence="8 9">DSM 9895</strain>
    </source>
</reference>
<organism evidence="8 9">
    <name type="scientific">Rhodovibrio sodomensis</name>
    <dbReference type="NCBI Taxonomy" id="1088"/>
    <lineage>
        <taxon>Bacteria</taxon>
        <taxon>Pseudomonadati</taxon>
        <taxon>Pseudomonadota</taxon>
        <taxon>Alphaproteobacteria</taxon>
        <taxon>Rhodospirillales</taxon>
        <taxon>Rhodovibrionaceae</taxon>
        <taxon>Rhodovibrio</taxon>
    </lineage>
</organism>
<feature type="transmembrane region" description="Helical" evidence="6">
    <location>
        <begin position="231"/>
        <end position="250"/>
    </location>
</feature>
<dbReference type="Proteomes" id="UP001296873">
    <property type="component" value="Unassembled WGS sequence"/>
</dbReference>
<feature type="transmembrane region" description="Helical" evidence="6">
    <location>
        <begin position="151"/>
        <end position="168"/>
    </location>
</feature>
<evidence type="ECO:0000256" key="2">
    <source>
        <dbReference type="ARBA" id="ARBA00022692"/>
    </source>
</evidence>
<evidence type="ECO:0000313" key="8">
    <source>
        <dbReference type="EMBL" id="MBK1668725.1"/>
    </source>
</evidence>